<protein>
    <recommendedName>
        <fullName evidence="1">DUF2169 domain-containing protein</fullName>
    </recommendedName>
</protein>
<evidence type="ECO:0000259" key="1">
    <source>
        <dbReference type="Pfam" id="PF09937"/>
    </source>
</evidence>
<feature type="domain" description="DUF2169" evidence="1">
    <location>
        <begin position="20"/>
        <end position="319"/>
    </location>
</feature>
<evidence type="ECO:0000313" key="3">
    <source>
        <dbReference type="Proteomes" id="UP000199005"/>
    </source>
</evidence>
<dbReference type="InterPro" id="IPR018683">
    <property type="entry name" value="DUF2169"/>
</dbReference>
<dbReference type="AlphaFoldDB" id="A0A1H6QSW9"/>
<dbReference type="Pfam" id="PF09937">
    <property type="entry name" value="DUF2169"/>
    <property type="match status" value="1"/>
</dbReference>
<dbReference type="Proteomes" id="UP000199005">
    <property type="component" value="Unassembled WGS sequence"/>
</dbReference>
<proteinExistence type="predicted"/>
<dbReference type="EMBL" id="FNYO01000005">
    <property type="protein sequence ID" value="SEI46878.1"/>
    <property type="molecule type" value="Genomic_DNA"/>
</dbReference>
<sequence>MELLNATRLAVAWTQDLAADGREALVVVAKGTFELPLDGGEARLAECQRPLLIADAYDGEPGLSAPRREMDFAPPKPFCDVLVSGSAHAPGGRPATRIEAGIRVGRVCKTLTVVGPRQWQPGGRHGTGAGRAQPFVEQAISYAEAFGGSHPVAGEPARRRCYPDNPVGRGWFPREMATAEIVGLPLPATEEPGRPVERPDGDYRPMALGPLGRAWPARAAFAGTYDERWQAEVFPFLPADFDPRYFQAAPADQQTEHLRGGEEVLLLNLTARERAGFRVPTLEIPVTFFAKKGGHDTVQAVIDTLAIDTDAQCVEITWRTRRPLRRNLFEIAQVLVGRLSGAWWRAREQGKDYYPSLAALAKSRQAAEEHD</sequence>
<reference evidence="2 3" key="1">
    <citation type="submission" date="2016-10" db="EMBL/GenBank/DDBJ databases">
        <authorList>
            <person name="de Groot N.N."/>
        </authorList>
    </citation>
    <scope>NUCLEOTIDE SEQUENCE [LARGE SCALE GENOMIC DNA]</scope>
    <source>
        <strain evidence="2 3">DSM 1041</strain>
    </source>
</reference>
<dbReference type="STRING" id="170623.SAMN04244579_00658"/>
<dbReference type="RefSeq" id="WP_090897158.1">
    <property type="nucleotide sequence ID" value="NZ_FNYO01000005.1"/>
</dbReference>
<gene>
    <name evidence="2" type="ORF">SAMN04244579_00658</name>
</gene>
<accession>A0A1H6QSW9</accession>
<evidence type="ECO:0000313" key="2">
    <source>
        <dbReference type="EMBL" id="SEI46878.1"/>
    </source>
</evidence>
<organism evidence="2 3">
    <name type="scientific">Azotobacter beijerinckii</name>
    <dbReference type="NCBI Taxonomy" id="170623"/>
    <lineage>
        <taxon>Bacteria</taxon>
        <taxon>Pseudomonadati</taxon>
        <taxon>Pseudomonadota</taxon>
        <taxon>Gammaproteobacteria</taxon>
        <taxon>Pseudomonadales</taxon>
        <taxon>Pseudomonadaceae</taxon>
        <taxon>Azotobacter</taxon>
    </lineage>
</organism>
<name>A0A1H6QSW9_9GAMM</name>